<feature type="non-terminal residue" evidence="2">
    <location>
        <position position="55"/>
    </location>
</feature>
<reference evidence="2 3" key="1">
    <citation type="submission" date="2019-09" db="EMBL/GenBank/DDBJ databases">
        <title>Bird 10,000 Genomes (B10K) Project - Family phase.</title>
        <authorList>
            <person name="Zhang G."/>
        </authorList>
    </citation>
    <scope>NUCLEOTIDE SEQUENCE [LARGE SCALE GENOMIC DNA]</scope>
    <source>
        <strain evidence="2">B10K-DU-008-63</strain>
    </source>
</reference>
<feature type="domain" description="Reverse transcriptase thumb" evidence="1">
    <location>
        <begin position="4"/>
        <end position="55"/>
    </location>
</feature>
<name>A0A7L0S653_GLABR</name>
<dbReference type="OrthoDB" id="6773263at2759"/>
<dbReference type="Gene3D" id="3.30.70.270">
    <property type="match status" value="1"/>
</dbReference>
<feature type="non-terminal residue" evidence="2">
    <location>
        <position position="1"/>
    </location>
</feature>
<organism evidence="2 3">
    <name type="scientific">Glaucidium brasilianum</name>
    <name type="common">Ferruginous pygmy-owl</name>
    <dbReference type="NCBI Taxonomy" id="78217"/>
    <lineage>
        <taxon>Eukaryota</taxon>
        <taxon>Metazoa</taxon>
        <taxon>Chordata</taxon>
        <taxon>Craniata</taxon>
        <taxon>Vertebrata</taxon>
        <taxon>Euteleostomi</taxon>
        <taxon>Archelosauria</taxon>
        <taxon>Archosauria</taxon>
        <taxon>Dinosauria</taxon>
        <taxon>Saurischia</taxon>
        <taxon>Theropoda</taxon>
        <taxon>Coelurosauria</taxon>
        <taxon>Aves</taxon>
        <taxon>Neognathae</taxon>
        <taxon>Neoaves</taxon>
        <taxon>Telluraves</taxon>
        <taxon>Strigiformes</taxon>
        <taxon>Strigidae</taxon>
        <taxon>Glaucidium</taxon>
    </lineage>
</organism>
<proteinExistence type="predicted"/>
<dbReference type="AlphaFoldDB" id="A0A7L0S653"/>
<evidence type="ECO:0000259" key="1">
    <source>
        <dbReference type="Pfam" id="PF06817"/>
    </source>
</evidence>
<evidence type="ECO:0000313" key="2">
    <source>
        <dbReference type="EMBL" id="NXL36752.1"/>
    </source>
</evidence>
<keyword evidence="3" id="KW-1185">Reference proteome</keyword>
<sequence>IVLQQVKLKTDVKTLKDLQKLLATINWIWPLLGLTDDDLHSLFDILRRDPSLTSP</sequence>
<protein>
    <submittedName>
        <fullName evidence="2">POK8 protein</fullName>
    </submittedName>
</protein>
<dbReference type="EMBL" id="VXAP01000528">
    <property type="protein sequence ID" value="NXL36752.1"/>
    <property type="molecule type" value="Genomic_DNA"/>
</dbReference>
<comment type="caution">
    <text evidence="2">The sequence shown here is derived from an EMBL/GenBank/DDBJ whole genome shotgun (WGS) entry which is preliminary data.</text>
</comment>
<dbReference type="InterPro" id="IPR010661">
    <property type="entry name" value="RVT_thumb"/>
</dbReference>
<dbReference type="InterPro" id="IPR043128">
    <property type="entry name" value="Rev_trsase/Diguanyl_cyclase"/>
</dbReference>
<dbReference type="Pfam" id="PF06817">
    <property type="entry name" value="RVT_thumb"/>
    <property type="match status" value="1"/>
</dbReference>
<evidence type="ECO:0000313" key="3">
    <source>
        <dbReference type="Proteomes" id="UP000591073"/>
    </source>
</evidence>
<dbReference type="GO" id="GO:0003964">
    <property type="term" value="F:RNA-directed DNA polymerase activity"/>
    <property type="evidence" value="ECO:0007669"/>
    <property type="project" value="InterPro"/>
</dbReference>
<gene>
    <name evidence="2" type="primary">Ervk8_1</name>
    <name evidence="2" type="ORF">GLABRA_R15670</name>
</gene>
<dbReference type="Proteomes" id="UP000591073">
    <property type="component" value="Unassembled WGS sequence"/>
</dbReference>
<accession>A0A7L0S653</accession>